<dbReference type="AlphaFoldDB" id="A0A1V6MSS5"/>
<protein>
    <submittedName>
        <fullName evidence="2">Uncharacterized protein</fullName>
    </submittedName>
</protein>
<reference evidence="2 3" key="2">
    <citation type="submission" date="2017-02" db="EMBL/GenBank/DDBJ databases">
        <title>Draft genome sequence of Streptomyces phaeoluteigriseus type strain DSM41896.</title>
        <authorList>
            <person name="Salih T.S."/>
            <person name="Algora Gallardo L."/>
            <person name="Melo Santos T."/>
            <person name="Filgueira Martinez S."/>
            <person name="Herron P.R."/>
        </authorList>
    </citation>
    <scope>NUCLEOTIDE SEQUENCE [LARGE SCALE GENOMIC DNA]</scope>
    <source>
        <strain evidence="2 3">DSM 41896</strain>
    </source>
</reference>
<evidence type="ECO:0000256" key="1">
    <source>
        <dbReference type="SAM" id="MobiDB-lite"/>
    </source>
</evidence>
<accession>A0A1V6MSS5</accession>
<sequence>MRGTAGALRAAASEQTARAAPAAAVAARATVAERLPASSRASPRTARSRATPGHRRSRGVRSMVRITASSSPVHGVACRFMVSHAGSGVACRFWRRGRVRLSLSLFGYTRTGRGAWARGPLYAARPRTSTSFPHTTRR</sequence>
<feature type="compositionally biased region" description="Low complexity" evidence="1">
    <location>
        <begin position="33"/>
        <end position="51"/>
    </location>
</feature>
<proteinExistence type="predicted"/>
<dbReference type="EMBL" id="MPOH02000011">
    <property type="protein sequence ID" value="OQD55508.1"/>
    <property type="molecule type" value="Genomic_DNA"/>
</dbReference>
<comment type="caution">
    <text evidence="2">The sequence shown here is derived from an EMBL/GenBank/DDBJ whole genome shotgun (WGS) entry which is preliminary data.</text>
</comment>
<reference evidence="3" key="1">
    <citation type="submission" date="2016-11" db="EMBL/GenBank/DDBJ databases">
        <authorList>
            <person name="Schniete J.K."/>
            <person name="Salih T."/>
            <person name="Algora Gallardo L."/>
            <person name="Martinez Fernandez S."/>
            <person name="Herron P.R."/>
        </authorList>
    </citation>
    <scope>NUCLEOTIDE SEQUENCE [LARGE SCALE GENOMIC DNA]</scope>
    <source>
        <strain evidence="3">DSM 41896</strain>
    </source>
</reference>
<dbReference type="Proteomes" id="UP000184286">
    <property type="component" value="Unassembled WGS sequence"/>
</dbReference>
<evidence type="ECO:0000313" key="3">
    <source>
        <dbReference type="Proteomes" id="UP000184286"/>
    </source>
</evidence>
<evidence type="ECO:0000313" key="2">
    <source>
        <dbReference type="EMBL" id="OQD55508.1"/>
    </source>
</evidence>
<name>A0A1V6MSS5_9ACTN</name>
<feature type="region of interest" description="Disordered" evidence="1">
    <location>
        <begin position="33"/>
        <end position="63"/>
    </location>
</feature>
<organism evidence="2 3">
    <name type="scientific">Streptomyces phaeoluteigriseus</name>
    <dbReference type="NCBI Taxonomy" id="114686"/>
    <lineage>
        <taxon>Bacteria</taxon>
        <taxon>Bacillati</taxon>
        <taxon>Actinomycetota</taxon>
        <taxon>Actinomycetes</taxon>
        <taxon>Kitasatosporales</taxon>
        <taxon>Streptomycetaceae</taxon>
        <taxon>Streptomyces</taxon>
        <taxon>Streptomyces aurantiacus group</taxon>
    </lineage>
</organism>
<gene>
    <name evidence="2" type="ORF">BM536_013200</name>
</gene>